<feature type="transmembrane region" description="Helical" evidence="3">
    <location>
        <begin position="334"/>
        <end position="355"/>
    </location>
</feature>
<feature type="transmembrane region" description="Helical" evidence="3">
    <location>
        <begin position="67"/>
        <end position="89"/>
    </location>
</feature>
<protein>
    <recommendedName>
        <fullName evidence="6">Mate-domain-containing protein</fullName>
    </recommendedName>
</protein>
<feature type="transmembrane region" description="Helical" evidence="3">
    <location>
        <begin position="439"/>
        <end position="461"/>
    </location>
</feature>
<feature type="transmembrane region" description="Helical" evidence="3">
    <location>
        <begin position="174"/>
        <end position="193"/>
    </location>
</feature>
<dbReference type="Proteomes" id="UP000269721">
    <property type="component" value="Unassembled WGS sequence"/>
</dbReference>
<name>A0A4P9WHE8_9FUNG</name>
<feature type="compositionally biased region" description="Polar residues" evidence="2">
    <location>
        <begin position="35"/>
        <end position="47"/>
    </location>
</feature>
<feature type="transmembrane region" description="Helical" evidence="3">
    <location>
        <begin position="6"/>
        <end position="25"/>
    </location>
</feature>
<dbReference type="EMBL" id="KZ995357">
    <property type="protein sequence ID" value="RKO90838.1"/>
    <property type="molecule type" value="Genomic_DNA"/>
</dbReference>
<dbReference type="InterPro" id="IPR002528">
    <property type="entry name" value="MATE_fam"/>
</dbReference>
<accession>A0A4P9WHE8</accession>
<comment type="similarity">
    <text evidence="1">Belongs to the multi antimicrobial extrusion (MATE) (TC 2.A.66.1) family.</text>
</comment>
<dbReference type="OrthoDB" id="2126698at2759"/>
<feature type="region of interest" description="Disordered" evidence="2">
    <location>
        <begin position="32"/>
        <end position="61"/>
    </location>
</feature>
<reference evidence="5" key="1">
    <citation type="journal article" date="2018" name="Nat. Microbiol.">
        <title>Leveraging single-cell genomics to expand the fungal tree of life.</title>
        <authorList>
            <person name="Ahrendt S.R."/>
            <person name="Quandt C.A."/>
            <person name="Ciobanu D."/>
            <person name="Clum A."/>
            <person name="Salamov A."/>
            <person name="Andreopoulos B."/>
            <person name="Cheng J.F."/>
            <person name="Woyke T."/>
            <person name="Pelin A."/>
            <person name="Henrissat B."/>
            <person name="Reynolds N.K."/>
            <person name="Benny G.L."/>
            <person name="Smith M.E."/>
            <person name="James T.Y."/>
            <person name="Grigoriev I.V."/>
        </authorList>
    </citation>
    <scope>NUCLEOTIDE SEQUENCE [LARGE SCALE GENOMIC DNA]</scope>
</reference>
<dbReference type="GO" id="GO:0042910">
    <property type="term" value="F:xenobiotic transmembrane transporter activity"/>
    <property type="evidence" value="ECO:0007669"/>
    <property type="project" value="InterPro"/>
</dbReference>
<gene>
    <name evidence="4" type="ORF">BDK51DRAFT_25957</name>
</gene>
<evidence type="ECO:0000256" key="2">
    <source>
        <dbReference type="SAM" id="MobiDB-lite"/>
    </source>
</evidence>
<feature type="transmembrane region" description="Helical" evidence="3">
    <location>
        <begin position="136"/>
        <end position="154"/>
    </location>
</feature>
<dbReference type="GO" id="GO:0016020">
    <property type="term" value="C:membrane"/>
    <property type="evidence" value="ECO:0007669"/>
    <property type="project" value="InterPro"/>
</dbReference>
<feature type="transmembrane region" description="Helical" evidence="3">
    <location>
        <begin position="101"/>
        <end position="124"/>
    </location>
</feature>
<evidence type="ECO:0008006" key="6">
    <source>
        <dbReference type="Google" id="ProtNLM"/>
    </source>
</evidence>
<dbReference type="Pfam" id="PF01554">
    <property type="entry name" value="MatE"/>
    <property type="match status" value="2"/>
</dbReference>
<dbReference type="GO" id="GO:0015297">
    <property type="term" value="F:antiporter activity"/>
    <property type="evidence" value="ECO:0007669"/>
    <property type="project" value="InterPro"/>
</dbReference>
<keyword evidence="5" id="KW-1185">Reference proteome</keyword>
<organism evidence="4 5">
    <name type="scientific">Blyttiomyces helicus</name>
    <dbReference type="NCBI Taxonomy" id="388810"/>
    <lineage>
        <taxon>Eukaryota</taxon>
        <taxon>Fungi</taxon>
        <taxon>Fungi incertae sedis</taxon>
        <taxon>Chytridiomycota</taxon>
        <taxon>Chytridiomycota incertae sedis</taxon>
        <taxon>Chytridiomycetes</taxon>
        <taxon>Chytridiomycetes incertae sedis</taxon>
        <taxon>Blyttiomyces</taxon>
    </lineage>
</organism>
<feature type="transmembrane region" description="Helical" evidence="3">
    <location>
        <begin position="296"/>
        <end position="314"/>
    </location>
</feature>
<proteinExistence type="inferred from homology"/>
<evidence type="ECO:0000256" key="1">
    <source>
        <dbReference type="ARBA" id="ARBA00010199"/>
    </source>
</evidence>
<keyword evidence="3" id="KW-0472">Membrane</keyword>
<keyword evidence="3" id="KW-1133">Transmembrane helix</keyword>
<feature type="transmembrane region" description="Helical" evidence="3">
    <location>
        <begin position="376"/>
        <end position="395"/>
    </location>
</feature>
<dbReference type="AlphaFoldDB" id="A0A4P9WHE8"/>
<feature type="non-terminal residue" evidence="4">
    <location>
        <position position="1"/>
    </location>
</feature>
<feature type="transmembrane region" description="Helical" evidence="3">
    <location>
        <begin position="500"/>
        <end position="521"/>
    </location>
</feature>
<evidence type="ECO:0000313" key="4">
    <source>
        <dbReference type="EMBL" id="RKO90838.1"/>
    </source>
</evidence>
<dbReference type="PANTHER" id="PTHR11206">
    <property type="entry name" value="MULTIDRUG RESISTANCE PROTEIN"/>
    <property type="match status" value="1"/>
</dbReference>
<evidence type="ECO:0000313" key="5">
    <source>
        <dbReference type="Proteomes" id="UP000269721"/>
    </source>
</evidence>
<feature type="transmembrane region" description="Helical" evidence="3">
    <location>
        <begin position="473"/>
        <end position="494"/>
    </location>
</feature>
<evidence type="ECO:0000256" key="3">
    <source>
        <dbReference type="SAM" id="Phobius"/>
    </source>
</evidence>
<sequence length="544" mass="56377">LAGVALGYAFCNVTGISIGFGLAAAMDTLSPRAHGTTTPSPRQSITVPGTPPSPRRSRRNPRAADTVLQRALLVTFIASIPILIVWITLAEPLLLWLGQDAVLAHLAARFARGMAPGLVPLLAFECVRKHWVARGDAAGGAWVLAGAVAVGVGANLGLKSPWGDEVDHVGRSGAAAAVAYASLVVFAGARMLWLRFRTAGEVDVVLAAVRLVGQDPIVDEAEGRSSPALGDRWARRGGLARQRSSTAVSLFLQDEKIDARAASAAPSAPLPFGVVAVAREFNEWWDADCLKDWSKYLSIAFPATVILCSEWWALEWAALGAGMLSPSALAAHSIVQTGLSASFLIPLSISTAATYRIGNLLGSSSGPQARTSARAAGILLLLSATAQAILIPLALERWARSTPRLMSFGLAHQAPAIPIPTSPPAPPRDTRDVVTMVRALTPLAALLQAADAAATVAAGVLRGAGQLGTRRAFGMCAAHYAVGMPVGLWLAFGVGAGVEGLWWGLIAGTAALAVWFAGAVAHVDWEAEAARSGDLEGDVGGKSA</sequence>
<keyword evidence="3" id="KW-0812">Transmembrane</keyword>